<proteinExistence type="predicted"/>
<evidence type="ECO:0000313" key="1">
    <source>
        <dbReference type="EMBL" id="KAJ1164658.1"/>
    </source>
</evidence>
<dbReference type="PANTHER" id="PTHR19446">
    <property type="entry name" value="REVERSE TRANSCRIPTASES"/>
    <property type="match status" value="1"/>
</dbReference>
<dbReference type="Proteomes" id="UP001066276">
    <property type="component" value="Chromosome 4_2"/>
</dbReference>
<organism evidence="1 2">
    <name type="scientific">Pleurodeles waltl</name>
    <name type="common">Iberian ribbed newt</name>
    <dbReference type="NCBI Taxonomy" id="8319"/>
    <lineage>
        <taxon>Eukaryota</taxon>
        <taxon>Metazoa</taxon>
        <taxon>Chordata</taxon>
        <taxon>Craniata</taxon>
        <taxon>Vertebrata</taxon>
        <taxon>Euteleostomi</taxon>
        <taxon>Amphibia</taxon>
        <taxon>Batrachia</taxon>
        <taxon>Caudata</taxon>
        <taxon>Salamandroidea</taxon>
        <taxon>Salamandridae</taxon>
        <taxon>Pleurodelinae</taxon>
        <taxon>Pleurodeles</taxon>
    </lineage>
</organism>
<keyword evidence="2" id="KW-1185">Reference proteome</keyword>
<reference evidence="1" key="1">
    <citation type="journal article" date="2022" name="bioRxiv">
        <title>Sequencing and chromosome-scale assembly of the giantPleurodeles waltlgenome.</title>
        <authorList>
            <person name="Brown T."/>
            <person name="Elewa A."/>
            <person name="Iarovenko S."/>
            <person name="Subramanian E."/>
            <person name="Araus A.J."/>
            <person name="Petzold A."/>
            <person name="Susuki M."/>
            <person name="Suzuki K.-i.T."/>
            <person name="Hayashi T."/>
            <person name="Toyoda A."/>
            <person name="Oliveira C."/>
            <person name="Osipova E."/>
            <person name="Leigh N.D."/>
            <person name="Simon A."/>
            <person name="Yun M.H."/>
        </authorList>
    </citation>
    <scope>NUCLEOTIDE SEQUENCE</scope>
    <source>
        <strain evidence="1">20211129_DDA</strain>
        <tissue evidence="1">Liver</tissue>
    </source>
</reference>
<dbReference type="EMBL" id="JANPWB010000008">
    <property type="protein sequence ID" value="KAJ1164658.1"/>
    <property type="molecule type" value="Genomic_DNA"/>
</dbReference>
<name>A0AAV7SKS5_PLEWA</name>
<comment type="caution">
    <text evidence="1">The sequence shown here is derived from an EMBL/GenBank/DDBJ whole genome shotgun (WGS) entry which is preliminary data.</text>
</comment>
<evidence type="ECO:0000313" key="2">
    <source>
        <dbReference type="Proteomes" id="UP001066276"/>
    </source>
</evidence>
<dbReference type="AlphaFoldDB" id="A0AAV7SKS5"/>
<accession>A0AAV7SKS5</accession>
<protein>
    <submittedName>
        <fullName evidence="1">Uncharacterized protein</fullName>
    </submittedName>
</protein>
<gene>
    <name evidence="1" type="ORF">NDU88_005092</name>
</gene>
<sequence length="91" mass="10018">MPLEIQEAMHALATGKAPEPDGLPIEFYKTYISLLAPHQQALCEEALRTACLPASMREALLSSIPKQGKDPTTMGTYRLLALLNFNYKNIG</sequence>